<dbReference type="Gene3D" id="3.40.50.20">
    <property type="match status" value="1"/>
</dbReference>
<keyword evidence="9" id="KW-0460">Magnesium</keyword>
<dbReference type="Gene3D" id="3.30.470.20">
    <property type="entry name" value="ATP-grasp fold, B domain"/>
    <property type="match status" value="1"/>
</dbReference>
<keyword evidence="7" id="KW-0658">Purine biosynthesis</keyword>
<dbReference type="SUPFAM" id="SSF51246">
    <property type="entry name" value="Rudiment single hybrid motif"/>
    <property type="match status" value="1"/>
</dbReference>
<comment type="cofactor">
    <cofactor evidence="1">
        <name>Mn(2+)</name>
        <dbReference type="ChEBI" id="CHEBI:29035"/>
    </cofactor>
</comment>
<evidence type="ECO:0000259" key="15">
    <source>
        <dbReference type="PROSITE" id="PS50975"/>
    </source>
</evidence>
<dbReference type="GO" id="GO:0006189">
    <property type="term" value="P:'de novo' IMP biosynthetic process"/>
    <property type="evidence" value="ECO:0007669"/>
    <property type="project" value="UniProtKB-UniPathway"/>
</dbReference>
<dbReference type="EC" id="6.3.4.13" evidence="4"/>
<dbReference type="InterPro" id="IPR011761">
    <property type="entry name" value="ATP-grasp"/>
</dbReference>
<dbReference type="InterPro" id="IPR020562">
    <property type="entry name" value="PRibGlycinamide_synth_N"/>
</dbReference>
<evidence type="ECO:0000256" key="2">
    <source>
        <dbReference type="ARBA" id="ARBA00001946"/>
    </source>
</evidence>
<evidence type="ECO:0000256" key="13">
    <source>
        <dbReference type="ARBA" id="ARBA00042864"/>
    </source>
</evidence>
<dbReference type="PANTHER" id="PTHR43472:SF1">
    <property type="entry name" value="PHOSPHORIBOSYLAMINE--GLYCINE LIGASE, CHLOROPLASTIC"/>
    <property type="match status" value="1"/>
</dbReference>
<dbReference type="SUPFAM" id="SSF52440">
    <property type="entry name" value="PreATP-grasp domain"/>
    <property type="match status" value="1"/>
</dbReference>
<comment type="cofactor">
    <cofactor evidence="2">
        <name>Mg(2+)</name>
        <dbReference type="ChEBI" id="CHEBI:18420"/>
    </cofactor>
</comment>
<gene>
    <name evidence="16" type="primary">purD</name>
    <name evidence="16" type="ORF">GHLLLOKB_00012</name>
</gene>
<evidence type="ECO:0000256" key="9">
    <source>
        <dbReference type="ARBA" id="ARBA00022842"/>
    </source>
</evidence>
<dbReference type="InterPro" id="IPR020560">
    <property type="entry name" value="PRibGlycinamide_synth_C-dom"/>
</dbReference>
<organism evidence="16">
    <name type="scientific">Candidatus Methanophaga sp. ANME-1 ERB7</name>
    <dbReference type="NCBI Taxonomy" id="2759913"/>
    <lineage>
        <taxon>Archaea</taxon>
        <taxon>Methanobacteriati</taxon>
        <taxon>Methanobacteriota</taxon>
        <taxon>Stenosarchaea group</taxon>
        <taxon>Methanomicrobia</taxon>
        <taxon>Candidatus Methanophagales</taxon>
        <taxon>Candidatus Methanophagaceae</taxon>
        <taxon>Candidatus Methanophaga</taxon>
    </lineage>
</organism>
<name>A0A7G9ZCE0_9EURY</name>
<dbReference type="InterPro" id="IPR000115">
    <property type="entry name" value="PRibGlycinamide_synth"/>
</dbReference>
<dbReference type="AlphaFoldDB" id="A0A7G9ZCE0"/>
<evidence type="ECO:0000256" key="5">
    <source>
        <dbReference type="ARBA" id="ARBA00022598"/>
    </source>
</evidence>
<dbReference type="InterPro" id="IPR013815">
    <property type="entry name" value="ATP_grasp_subdomain_1"/>
</dbReference>
<evidence type="ECO:0000313" key="16">
    <source>
        <dbReference type="EMBL" id="QNO57924.1"/>
    </source>
</evidence>
<dbReference type="GO" id="GO:0009113">
    <property type="term" value="P:purine nucleobase biosynthetic process"/>
    <property type="evidence" value="ECO:0007669"/>
    <property type="project" value="InterPro"/>
</dbReference>
<evidence type="ECO:0000256" key="10">
    <source>
        <dbReference type="ARBA" id="ARBA00023211"/>
    </source>
</evidence>
<keyword evidence="8 14" id="KW-0067">ATP-binding</keyword>
<dbReference type="UniPathway" id="UPA00074">
    <property type="reaction ID" value="UER00125"/>
</dbReference>
<comment type="similarity">
    <text evidence="11">Belongs to the GARS family.</text>
</comment>
<dbReference type="EMBL" id="MT631707">
    <property type="protein sequence ID" value="QNO57924.1"/>
    <property type="molecule type" value="Genomic_DNA"/>
</dbReference>
<accession>A0A7G9ZCE0</accession>
<evidence type="ECO:0000256" key="12">
    <source>
        <dbReference type="ARBA" id="ARBA00042242"/>
    </source>
</evidence>
<evidence type="ECO:0000256" key="8">
    <source>
        <dbReference type="ARBA" id="ARBA00022840"/>
    </source>
</evidence>
<dbReference type="Gene3D" id="3.30.1490.20">
    <property type="entry name" value="ATP-grasp fold, A domain"/>
    <property type="match status" value="1"/>
</dbReference>
<dbReference type="SMART" id="SM01209">
    <property type="entry name" value="GARS_A"/>
    <property type="match status" value="1"/>
</dbReference>
<keyword evidence="5 16" id="KW-0436">Ligase</keyword>
<proteinExistence type="inferred from homology"/>
<dbReference type="PANTHER" id="PTHR43472">
    <property type="entry name" value="PHOSPHORIBOSYLAMINE--GLYCINE LIGASE"/>
    <property type="match status" value="1"/>
</dbReference>
<dbReference type="GO" id="GO:0004637">
    <property type="term" value="F:phosphoribosylamine-glycine ligase activity"/>
    <property type="evidence" value="ECO:0007669"/>
    <property type="project" value="UniProtKB-EC"/>
</dbReference>
<reference evidence="16" key="1">
    <citation type="submission" date="2020-06" db="EMBL/GenBank/DDBJ databases">
        <title>Unique genomic features of the anaerobic methanotrophic archaea.</title>
        <authorList>
            <person name="Chadwick G.L."/>
            <person name="Skennerton C.T."/>
            <person name="Laso-Perez R."/>
            <person name="Leu A.O."/>
            <person name="Speth D.R."/>
            <person name="Yu H."/>
            <person name="Morgan-Lang C."/>
            <person name="Hatzenpichler R."/>
            <person name="Goudeau D."/>
            <person name="Malmstrom R."/>
            <person name="Brazelton W.J."/>
            <person name="Woyke T."/>
            <person name="Hallam S.J."/>
            <person name="Tyson G.W."/>
            <person name="Wegener G."/>
            <person name="Boetius A."/>
            <person name="Orphan V."/>
        </authorList>
    </citation>
    <scope>NUCLEOTIDE SEQUENCE</scope>
</reference>
<keyword evidence="10" id="KW-0464">Manganese</keyword>
<dbReference type="InterPro" id="IPR011054">
    <property type="entry name" value="Rudment_hybrid_motif"/>
</dbReference>
<evidence type="ECO:0000256" key="3">
    <source>
        <dbReference type="ARBA" id="ARBA00005174"/>
    </source>
</evidence>
<evidence type="ECO:0000256" key="4">
    <source>
        <dbReference type="ARBA" id="ARBA00013255"/>
    </source>
</evidence>
<evidence type="ECO:0000256" key="14">
    <source>
        <dbReference type="PROSITE-ProRule" id="PRU00409"/>
    </source>
</evidence>
<dbReference type="Pfam" id="PF02844">
    <property type="entry name" value="GARS_N"/>
    <property type="match status" value="1"/>
</dbReference>
<evidence type="ECO:0000256" key="6">
    <source>
        <dbReference type="ARBA" id="ARBA00022741"/>
    </source>
</evidence>
<dbReference type="InterPro" id="IPR016185">
    <property type="entry name" value="PreATP-grasp_dom_sf"/>
</dbReference>
<dbReference type="SMART" id="SM01210">
    <property type="entry name" value="GARS_C"/>
    <property type="match status" value="1"/>
</dbReference>
<dbReference type="GO" id="GO:0046872">
    <property type="term" value="F:metal ion binding"/>
    <property type="evidence" value="ECO:0007669"/>
    <property type="project" value="InterPro"/>
</dbReference>
<protein>
    <recommendedName>
        <fullName evidence="4">phosphoribosylamine--glycine ligase</fullName>
        <ecNumber evidence="4">6.3.4.13</ecNumber>
    </recommendedName>
    <alternativeName>
        <fullName evidence="12">Glycinamide ribonucleotide synthetase</fullName>
    </alternativeName>
    <alternativeName>
        <fullName evidence="13">Phosphoribosylglycinamide synthetase</fullName>
    </alternativeName>
</protein>
<dbReference type="InterPro" id="IPR020561">
    <property type="entry name" value="PRibGlycinamid_synth_ATP-grasp"/>
</dbReference>
<dbReference type="SUPFAM" id="SSF56059">
    <property type="entry name" value="Glutathione synthetase ATP-binding domain-like"/>
    <property type="match status" value="1"/>
</dbReference>
<comment type="pathway">
    <text evidence="3">Purine metabolism; IMP biosynthesis via de novo pathway; N(1)-(5-phospho-D-ribosyl)glycinamide from 5-phospho-alpha-D-ribose 1-diphosphate: step 2/2.</text>
</comment>
<dbReference type="Pfam" id="PF01071">
    <property type="entry name" value="GARS_A"/>
    <property type="match status" value="1"/>
</dbReference>
<feature type="domain" description="ATP-grasp" evidence="15">
    <location>
        <begin position="120"/>
        <end position="340"/>
    </location>
</feature>
<evidence type="ECO:0000256" key="11">
    <source>
        <dbReference type="ARBA" id="ARBA00038345"/>
    </source>
</evidence>
<sequence>MTKEREKVGVLVISYGSRAAALIDALSRSASYEARLFVADKQRNPFNVTHAKKHVVIPDLDVGKICDFVEANKSSIDFGICGPEKPIIAGVRDVVERKTGVPMICPTKRYAIEGSKASQRYLIEDCCADANPKFKVFHHADYKSVGEVKEALWSFLDDFGDEVAVKPDKPAAGKGVGVWGDHFTTREHLFTHFRSIFESGSDVILEERVEGEESSFQAFCDGKRLLALPDTRDYKRAFDSDLGPNTGGMGSYKDTTDWLPFIDEHDREEEVLLVQKIFNKLRGNGSNDELRGIPLYVAFMHTREGAKILEINSRPGDPEIMNILPVLENDFVDLCFRMIEGTLSRLECAKKATVVTYAVPMDYGGYRKKDSGDKRVDLSAAYALQDTYGDHLRVYPGSMELREDGNAYALGSRTVCTVGVGETMEDARELSLEGIRNIDGALWNRWDVGAAHYIERNIKKMQELRG</sequence>
<dbReference type="GO" id="GO:0005524">
    <property type="term" value="F:ATP binding"/>
    <property type="evidence" value="ECO:0007669"/>
    <property type="project" value="UniProtKB-UniRule"/>
</dbReference>
<dbReference type="PROSITE" id="PS50975">
    <property type="entry name" value="ATP_GRASP"/>
    <property type="match status" value="1"/>
</dbReference>
<keyword evidence="6 14" id="KW-0547">Nucleotide-binding</keyword>
<evidence type="ECO:0000256" key="7">
    <source>
        <dbReference type="ARBA" id="ARBA00022755"/>
    </source>
</evidence>
<evidence type="ECO:0000256" key="1">
    <source>
        <dbReference type="ARBA" id="ARBA00001936"/>
    </source>
</evidence>